<feature type="transmembrane region" description="Helical" evidence="1">
    <location>
        <begin position="29"/>
        <end position="52"/>
    </location>
</feature>
<evidence type="ECO:0000313" key="5">
    <source>
        <dbReference type="Proteomes" id="UP001054892"/>
    </source>
</evidence>
<accession>A0A6J4EAJ8</accession>
<dbReference type="Proteomes" id="UP001054892">
    <property type="component" value="Unassembled WGS sequence"/>
</dbReference>
<keyword evidence="1" id="KW-1133">Transmembrane helix</keyword>
<evidence type="ECO:0000313" key="3">
    <source>
        <dbReference type="EMBL" id="GJN50271.1"/>
    </source>
</evidence>
<organism evidence="2 4">
    <name type="scientific">Pseudomonas tohonis</name>
    <dbReference type="NCBI Taxonomy" id="2725477"/>
    <lineage>
        <taxon>Bacteria</taxon>
        <taxon>Pseudomonadati</taxon>
        <taxon>Pseudomonadota</taxon>
        <taxon>Gammaproteobacteria</taxon>
        <taxon>Pseudomonadales</taxon>
        <taxon>Pseudomonadaceae</taxon>
        <taxon>Pseudomonas</taxon>
    </lineage>
</organism>
<keyword evidence="5" id="KW-1185">Reference proteome</keyword>
<feature type="transmembrane region" description="Helical" evidence="1">
    <location>
        <begin position="64"/>
        <end position="89"/>
    </location>
</feature>
<dbReference type="AlphaFoldDB" id="A0A6J4EAJ8"/>
<evidence type="ECO:0000313" key="4">
    <source>
        <dbReference type="Proteomes" id="UP000509383"/>
    </source>
</evidence>
<keyword evidence="1" id="KW-0472">Membrane</keyword>
<dbReference type="EMBL" id="AP023189">
    <property type="protein sequence ID" value="BCG26993.1"/>
    <property type="molecule type" value="Genomic_DNA"/>
</dbReference>
<dbReference type="RefSeq" id="WP_173172503.1">
    <property type="nucleotide sequence ID" value="NZ_AP023189.1"/>
</dbReference>
<dbReference type="Proteomes" id="UP000509383">
    <property type="component" value="Chromosome"/>
</dbReference>
<dbReference type="KEGG" id="ptw:TUM18999_51840"/>
<protein>
    <submittedName>
        <fullName evidence="2">Uncharacterized protein</fullName>
    </submittedName>
</protein>
<evidence type="ECO:0000313" key="2">
    <source>
        <dbReference type="EMBL" id="BCG26993.1"/>
    </source>
</evidence>
<name>A0A6J4EAJ8_9PSED</name>
<dbReference type="EMBL" id="BQKM01000001">
    <property type="protein sequence ID" value="GJN50271.1"/>
    <property type="molecule type" value="Genomic_DNA"/>
</dbReference>
<evidence type="ECO:0000256" key="1">
    <source>
        <dbReference type="SAM" id="Phobius"/>
    </source>
</evidence>
<proteinExistence type="predicted"/>
<keyword evidence="1" id="KW-0812">Transmembrane</keyword>
<gene>
    <name evidence="2" type="ORF">TUM18999_51840</name>
    <name evidence="3" type="ORF">TUM20286_00230</name>
</gene>
<reference evidence="2 4" key="1">
    <citation type="submission" date="2020-05" db="EMBL/GenBank/DDBJ databases">
        <title>Characterization of novel class B3 metallo-beta-lactamase from novel Pseudomonas species.</title>
        <authorList>
            <person name="Yamada K."/>
            <person name="Aoki K."/>
            <person name="Ishii Y."/>
        </authorList>
    </citation>
    <scope>NUCLEOTIDE SEQUENCE [LARGE SCALE GENOMIC DNA]</scope>
    <source>
        <strain evidence="2 4">TUM18999</strain>
        <strain evidence="3 5">TUM20286</strain>
    </source>
</reference>
<sequence length="112" mass="12380">MLLLAAVVLGCPAILLWRGSRLGWFHRYLLSFLPIFYTVSGWWLGTWAYGYFDCQGNTKNIHGCYAGSVEITALVGHGLFLVLPAMFVAGPLSLWFGLDTAIKHVGSMNKRG</sequence>